<evidence type="ECO:0000256" key="5">
    <source>
        <dbReference type="ARBA" id="ARBA00022777"/>
    </source>
</evidence>
<dbReference type="SUPFAM" id="SSF56112">
    <property type="entry name" value="Protein kinase-like (PK-like)"/>
    <property type="match status" value="1"/>
</dbReference>
<evidence type="ECO:0000313" key="11">
    <source>
        <dbReference type="Proteomes" id="UP000320055"/>
    </source>
</evidence>
<dbReference type="InterPro" id="IPR058651">
    <property type="entry name" value="HTH_VMAP-M9"/>
</dbReference>
<dbReference type="SMART" id="SM00220">
    <property type="entry name" value="S_TKc"/>
    <property type="match status" value="1"/>
</dbReference>
<evidence type="ECO:0000256" key="6">
    <source>
        <dbReference type="ARBA" id="ARBA00022840"/>
    </source>
</evidence>
<evidence type="ECO:0000256" key="3">
    <source>
        <dbReference type="ARBA" id="ARBA00022679"/>
    </source>
</evidence>
<comment type="catalytic activity">
    <reaction evidence="8">
        <text>L-seryl-[protein] + ATP = O-phospho-L-seryl-[protein] + ADP + H(+)</text>
        <dbReference type="Rhea" id="RHEA:17989"/>
        <dbReference type="Rhea" id="RHEA-COMP:9863"/>
        <dbReference type="Rhea" id="RHEA-COMP:11604"/>
        <dbReference type="ChEBI" id="CHEBI:15378"/>
        <dbReference type="ChEBI" id="CHEBI:29999"/>
        <dbReference type="ChEBI" id="CHEBI:30616"/>
        <dbReference type="ChEBI" id="CHEBI:83421"/>
        <dbReference type="ChEBI" id="CHEBI:456216"/>
        <dbReference type="EC" id="2.7.11.1"/>
    </reaction>
</comment>
<dbReference type="InterPro" id="IPR000719">
    <property type="entry name" value="Prot_kinase_dom"/>
</dbReference>
<keyword evidence="11" id="KW-1185">Reference proteome</keyword>
<evidence type="ECO:0000256" key="2">
    <source>
        <dbReference type="ARBA" id="ARBA00022527"/>
    </source>
</evidence>
<dbReference type="AlphaFoldDB" id="A0A563W223"/>
<name>A0A563W223_9CYAN</name>
<dbReference type="EC" id="2.7.11.1" evidence="1"/>
<dbReference type="PANTHER" id="PTHR24363:SF0">
    <property type="entry name" value="SERINE_THREONINE KINASE LIKE DOMAIN CONTAINING 1"/>
    <property type="match status" value="1"/>
</dbReference>
<dbReference type="Gene3D" id="1.10.510.10">
    <property type="entry name" value="Transferase(Phosphotransferase) domain 1"/>
    <property type="match status" value="1"/>
</dbReference>
<evidence type="ECO:0000256" key="4">
    <source>
        <dbReference type="ARBA" id="ARBA00022741"/>
    </source>
</evidence>
<evidence type="ECO:0000256" key="1">
    <source>
        <dbReference type="ARBA" id="ARBA00012513"/>
    </source>
</evidence>
<dbReference type="OrthoDB" id="416165at2"/>
<dbReference type="EMBL" id="CAACVJ010000589">
    <property type="protein sequence ID" value="VEP17583.1"/>
    <property type="molecule type" value="Genomic_DNA"/>
</dbReference>
<accession>A0A563W223</accession>
<evidence type="ECO:0000256" key="8">
    <source>
        <dbReference type="ARBA" id="ARBA00048679"/>
    </source>
</evidence>
<sequence length="359" mass="41461">MNHEEMLNFLLEFLSSNNETLEDIQQDIIRGSLQGMTYETMQPQYSTLRYRSIETIKKIDAPKLWQKLTNIFIKAEVLDPKKEKVGKKNLIIIIERLINGSERKPKSIVINNQYQVIDTLQKHDLETIYLAYNLHLLNKPKCVVKQLENASPRSTKKLERQARVLENLGTKSDRVPQLYAYFQAENYFYLISEYLEGQPLSKVINNTPWSESEVILFLQDVLEILDLVHQNNAIHRCITPDNLICQESDKRIALVNFDAVKCLDISSNFTSAITVNNYAAPELIIAPQPCSDLYSLGKIAIQLLSALPPKQLRVNPHTLDIVLPDNIRVNSHFATILQRMTCYDFKQRYQSAREILEIL</sequence>
<keyword evidence="4" id="KW-0547">Nucleotide-binding</keyword>
<organism evidence="10 11">
    <name type="scientific">Hyella patelloides LEGE 07179</name>
    <dbReference type="NCBI Taxonomy" id="945734"/>
    <lineage>
        <taxon>Bacteria</taxon>
        <taxon>Bacillati</taxon>
        <taxon>Cyanobacteriota</taxon>
        <taxon>Cyanophyceae</taxon>
        <taxon>Pleurocapsales</taxon>
        <taxon>Hyellaceae</taxon>
        <taxon>Hyella</taxon>
    </lineage>
</organism>
<proteinExistence type="predicted"/>
<dbReference type="Pfam" id="PF26355">
    <property type="entry name" value="HTH_VMAP-M9"/>
    <property type="match status" value="1"/>
</dbReference>
<protein>
    <recommendedName>
        <fullName evidence="1">non-specific serine/threonine protein kinase</fullName>
        <ecNumber evidence="1">2.7.11.1</ecNumber>
    </recommendedName>
</protein>
<dbReference type="GO" id="GO:0004674">
    <property type="term" value="F:protein serine/threonine kinase activity"/>
    <property type="evidence" value="ECO:0007669"/>
    <property type="project" value="UniProtKB-KW"/>
</dbReference>
<keyword evidence="5 10" id="KW-0418">Kinase</keyword>
<dbReference type="Pfam" id="PF00069">
    <property type="entry name" value="Pkinase"/>
    <property type="match status" value="1"/>
</dbReference>
<keyword evidence="2 10" id="KW-0723">Serine/threonine-protein kinase</keyword>
<feature type="domain" description="Protein kinase" evidence="9">
    <location>
        <begin position="114"/>
        <end position="359"/>
    </location>
</feature>
<comment type="catalytic activity">
    <reaction evidence="7">
        <text>L-threonyl-[protein] + ATP = O-phospho-L-threonyl-[protein] + ADP + H(+)</text>
        <dbReference type="Rhea" id="RHEA:46608"/>
        <dbReference type="Rhea" id="RHEA-COMP:11060"/>
        <dbReference type="Rhea" id="RHEA-COMP:11605"/>
        <dbReference type="ChEBI" id="CHEBI:15378"/>
        <dbReference type="ChEBI" id="CHEBI:30013"/>
        <dbReference type="ChEBI" id="CHEBI:30616"/>
        <dbReference type="ChEBI" id="CHEBI:61977"/>
        <dbReference type="ChEBI" id="CHEBI:456216"/>
        <dbReference type="EC" id="2.7.11.1"/>
    </reaction>
</comment>
<evidence type="ECO:0000313" key="10">
    <source>
        <dbReference type="EMBL" id="VEP17583.1"/>
    </source>
</evidence>
<dbReference type="PROSITE" id="PS50011">
    <property type="entry name" value="PROTEIN_KINASE_DOM"/>
    <property type="match status" value="1"/>
</dbReference>
<keyword evidence="3" id="KW-0808">Transferase</keyword>
<evidence type="ECO:0000259" key="9">
    <source>
        <dbReference type="PROSITE" id="PS50011"/>
    </source>
</evidence>
<gene>
    <name evidence="10" type="ORF">H1P_6290003</name>
</gene>
<dbReference type="InterPro" id="IPR011009">
    <property type="entry name" value="Kinase-like_dom_sf"/>
</dbReference>
<keyword evidence="6" id="KW-0067">ATP-binding</keyword>
<dbReference type="Proteomes" id="UP000320055">
    <property type="component" value="Unassembled WGS sequence"/>
</dbReference>
<evidence type="ECO:0000256" key="7">
    <source>
        <dbReference type="ARBA" id="ARBA00047899"/>
    </source>
</evidence>
<dbReference type="GO" id="GO:0005524">
    <property type="term" value="F:ATP binding"/>
    <property type="evidence" value="ECO:0007669"/>
    <property type="project" value="UniProtKB-KW"/>
</dbReference>
<reference evidence="10 11" key="1">
    <citation type="submission" date="2019-01" db="EMBL/GenBank/DDBJ databases">
        <authorList>
            <person name="Brito A."/>
        </authorList>
    </citation>
    <scope>NUCLEOTIDE SEQUENCE [LARGE SCALE GENOMIC DNA]</scope>
    <source>
        <strain evidence="10">1</strain>
    </source>
</reference>
<dbReference type="RefSeq" id="WP_144875971.1">
    <property type="nucleotide sequence ID" value="NZ_LR214363.1"/>
</dbReference>
<dbReference type="PANTHER" id="PTHR24363">
    <property type="entry name" value="SERINE/THREONINE PROTEIN KINASE"/>
    <property type="match status" value="1"/>
</dbReference>